<accession>I7KD62</accession>
<sequence length="107" mass="11990">MNNRSAYIMLTKLKSEIELASRHLEVIRAVVEYQPIGIMKLSDILDLPYHRVRYSLRILEQEGYIRASPAGAVATARAADLLGGLEARVDELIALLEAIKKENSQNL</sequence>
<dbReference type="HOGENOM" id="CLU_152992_0_0_2"/>
<dbReference type="GeneID" id="13354761"/>
<dbReference type="SUPFAM" id="SSF46785">
    <property type="entry name" value="Winged helix' DNA-binding domain"/>
    <property type="match status" value="1"/>
</dbReference>
<name>I7KD62_METBM</name>
<dbReference type="RefSeq" id="WP_014867495.1">
    <property type="nucleotide sequence ID" value="NC_018227.2"/>
</dbReference>
<dbReference type="InterPro" id="IPR036390">
    <property type="entry name" value="WH_DNA-bd_sf"/>
</dbReference>
<evidence type="ECO:0000313" key="2">
    <source>
        <dbReference type="Proteomes" id="UP000009007"/>
    </source>
</evidence>
<gene>
    <name evidence="1" type="ordered locus">BN140_1598</name>
</gene>
<evidence type="ECO:0008006" key="3">
    <source>
        <dbReference type="Google" id="ProtNLM"/>
    </source>
</evidence>
<organism evidence="1 2">
    <name type="scientific">Methanoculleus bourgensis (strain ATCC 43281 / DSM 3045 / OCM 15 / MS2)</name>
    <name type="common">Methanogenium bourgense</name>
    <dbReference type="NCBI Taxonomy" id="1201294"/>
    <lineage>
        <taxon>Archaea</taxon>
        <taxon>Methanobacteriati</taxon>
        <taxon>Methanobacteriota</taxon>
        <taxon>Stenosarchaea group</taxon>
        <taxon>Methanomicrobia</taxon>
        <taxon>Methanomicrobiales</taxon>
        <taxon>Methanomicrobiaceae</taxon>
        <taxon>Methanoculleus</taxon>
    </lineage>
</organism>
<dbReference type="BioCyc" id="MBOU1201294:BN140_RS07980-MONOMER"/>
<dbReference type="STRING" id="1201294.BN140_1598"/>
<evidence type="ECO:0000313" key="1">
    <source>
        <dbReference type="EMBL" id="CCJ36521.1"/>
    </source>
</evidence>
<keyword evidence="2" id="KW-1185">Reference proteome</keyword>
<dbReference type="KEGG" id="mbg:BN140_1598"/>
<dbReference type="AlphaFoldDB" id="I7KD62"/>
<reference evidence="2" key="1">
    <citation type="journal article" date="2012" name="J. Bacteriol.">
        <title>Complete genome sequence of the hydrogenotrophic, methanogenic archaeon Methanoculleus bourgensis strain MS2T, isolated from a sewage sludge digester.</title>
        <authorList>
            <person name="Maus I."/>
            <person name="Wibberg D."/>
            <person name="Stantscheff R."/>
            <person name="Eikmeyer F.G."/>
            <person name="Seffner A."/>
            <person name="Boelter J."/>
            <person name="Szczepanowski R."/>
            <person name="Blom J."/>
            <person name="Jaenicke S."/>
            <person name="Konig H."/>
            <person name="Puhler A."/>
            <person name="Schluter A."/>
        </authorList>
    </citation>
    <scope>NUCLEOTIDE SEQUENCE [LARGE SCALE GENOMIC DNA]</scope>
    <source>
        <strain evidence="2">ATCC 43281 / DSM 3045 / OCM 15 / MS2</strain>
    </source>
</reference>
<dbReference type="EMBL" id="HE964772">
    <property type="protein sequence ID" value="CCJ36521.1"/>
    <property type="molecule type" value="Genomic_DNA"/>
</dbReference>
<dbReference type="PATRIC" id="fig|1201294.9.peg.1756"/>
<proteinExistence type="predicted"/>
<dbReference type="Proteomes" id="UP000009007">
    <property type="component" value="Chromosome I"/>
</dbReference>
<protein>
    <recommendedName>
        <fullName evidence="3">Winged helix-turn-helix transcriptional regulator</fullName>
    </recommendedName>
</protein>